<protein>
    <submittedName>
        <fullName evidence="1">Uncharacterized conserved protein UCP033563</fullName>
    </submittedName>
</protein>
<dbReference type="HOGENOM" id="CLU_031277_2_0_9"/>
<dbReference type="Proteomes" id="UP000008457">
    <property type="component" value="Chromosome"/>
</dbReference>
<gene>
    <name evidence="1" type="ordered locus">Mahau_1405</name>
</gene>
<dbReference type="OrthoDB" id="9781616at2"/>
<dbReference type="eggNOG" id="COG4198">
    <property type="taxonomic scope" value="Bacteria"/>
</dbReference>
<dbReference type="PIRSF" id="PIRSF033563">
    <property type="entry name" value="UCP033563"/>
    <property type="match status" value="1"/>
</dbReference>
<reference evidence="1 2" key="2">
    <citation type="journal article" date="2011" name="Stand. Genomic Sci.">
        <title>Complete genome sequence of Mahella australiensis type strain (50-1 BON).</title>
        <authorList>
            <person name="Sikorski J."/>
            <person name="Teshima H."/>
            <person name="Nolan M."/>
            <person name="Lucas S."/>
            <person name="Hammon N."/>
            <person name="Deshpande S."/>
            <person name="Cheng J.F."/>
            <person name="Pitluck S."/>
            <person name="Liolios K."/>
            <person name="Pagani I."/>
            <person name="Ivanova N."/>
            <person name="Huntemann M."/>
            <person name="Mavromatis K."/>
            <person name="Ovchinikova G."/>
            <person name="Pati A."/>
            <person name="Tapia R."/>
            <person name="Han C."/>
            <person name="Goodwin L."/>
            <person name="Chen A."/>
            <person name="Palaniappan K."/>
            <person name="Land M."/>
            <person name="Hauser L."/>
            <person name="Ngatchou-Djao O.D."/>
            <person name="Rohde M."/>
            <person name="Pukall R."/>
            <person name="Spring S."/>
            <person name="Abt B."/>
            <person name="Goker M."/>
            <person name="Detter J.C."/>
            <person name="Woyke T."/>
            <person name="Bristow J."/>
            <person name="Markowitz V."/>
            <person name="Hugenholtz P."/>
            <person name="Eisen J.A."/>
            <person name="Kyrpides N.C."/>
            <person name="Klenk H.P."/>
            <person name="Lapidus A."/>
        </authorList>
    </citation>
    <scope>NUCLEOTIDE SEQUENCE [LARGE SCALE GENOMIC DNA]</scope>
    <source>
        <strain evidence="2">DSM 15567 / CIP 107919 / 50-1 BON</strain>
    </source>
</reference>
<evidence type="ECO:0000313" key="2">
    <source>
        <dbReference type="Proteomes" id="UP000008457"/>
    </source>
</evidence>
<sequence length="434" mass="49919">MAQIKAFNGIRYNEQYNEDIAKLTAPPYDVISEQQQKALYDIHPYNVIRLEYGLTQGDNETDNRYTRAAEYLEQWLQDGILAQDKSPAIYVYQQSFTLDGGRRLTRTGFISLVKLEEFSKGIVLPHEYTLSKPKTDRLNLMRACKANFSQIFSLYEDSDAKVSRILEGIIRQPADMDFIDDEGISNRLWSIYDQDAIKAIQHTMADKQLFIADGHHRYETALNFRDEMRMITGKSDGEQPFDYVMMMMVAMEDPGLVILPTHRIIKNIKGLDKDTLLTDIASEFDVQALNVCSCEVSTVIAQHETDEMPFFIYYDGRRFYALQLKSWADVDKALPDKPRAYKQLDVSVLHSLIINRLLKIDEYSAAQQTYITYTRDISEAVETVKDGDDAQLAFILRPTKIEQVKAVALAGEKMPQKSTYFYPKLLTGLVIYKF</sequence>
<dbReference type="Pfam" id="PF06245">
    <property type="entry name" value="DUF1015"/>
    <property type="match status" value="1"/>
</dbReference>
<dbReference type="PANTHER" id="PTHR36454:SF1">
    <property type="entry name" value="DUF1015 DOMAIN-CONTAINING PROTEIN"/>
    <property type="match status" value="1"/>
</dbReference>
<dbReference type="EMBL" id="CP002360">
    <property type="protein sequence ID" value="AEE96598.1"/>
    <property type="molecule type" value="Genomic_DNA"/>
</dbReference>
<accession>F3ZXE1</accession>
<dbReference type="KEGG" id="mas:Mahau_1405"/>
<dbReference type="InterPro" id="IPR008323">
    <property type="entry name" value="UCP033563"/>
</dbReference>
<name>F3ZXE1_MAHA5</name>
<dbReference type="PANTHER" id="PTHR36454">
    <property type="entry name" value="LMO2823 PROTEIN"/>
    <property type="match status" value="1"/>
</dbReference>
<dbReference type="RefSeq" id="WP_013781027.1">
    <property type="nucleotide sequence ID" value="NC_015520.1"/>
</dbReference>
<proteinExistence type="predicted"/>
<dbReference type="AlphaFoldDB" id="F3ZXE1"/>
<organism evidence="1 2">
    <name type="scientific">Mahella australiensis (strain DSM 15567 / CIP 107919 / 50-1 BON)</name>
    <dbReference type="NCBI Taxonomy" id="697281"/>
    <lineage>
        <taxon>Bacteria</taxon>
        <taxon>Bacillati</taxon>
        <taxon>Bacillota</taxon>
        <taxon>Clostridia</taxon>
        <taxon>Thermoanaerobacterales</taxon>
        <taxon>Thermoanaerobacterales Family IV. Incertae Sedis</taxon>
        <taxon>Mahella</taxon>
    </lineage>
</organism>
<evidence type="ECO:0000313" key="1">
    <source>
        <dbReference type="EMBL" id="AEE96598.1"/>
    </source>
</evidence>
<keyword evidence="2" id="KW-1185">Reference proteome</keyword>
<reference evidence="2" key="1">
    <citation type="submission" date="2010-11" db="EMBL/GenBank/DDBJ databases">
        <title>The complete genome of Mahella australiensis DSM 15567.</title>
        <authorList>
            <consortium name="US DOE Joint Genome Institute (JGI-PGF)"/>
            <person name="Lucas S."/>
            <person name="Copeland A."/>
            <person name="Lapidus A."/>
            <person name="Bruce D."/>
            <person name="Goodwin L."/>
            <person name="Pitluck S."/>
            <person name="Kyrpides N."/>
            <person name="Mavromatis K."/>
            <person name="Pagani I."/>
            <person name="Ivanova N."/>
            <person name="Teshima H."/>
            <person name="Brettin T."/>
            <person name="Detter J.C."/>
            <person name="Han C."/>
            <person name="Tapia R."/>
            <person name="Land M."/>
            <person name="Hauser L."/>
            <person name="Markowitz V."/>
            <person name="Cheng J.-F."/>
            <person name="Hugenholtz P."/>
            <person name="Woyke T."/>
            <person name="Wu D."/>
            <person name="Spring S."/>
            <person name="Pukall R."/>
            <person name="Steenblock K."/>
            <person name="Schneider S."/>
            <person name="Klenk H.-P."/>
            <person name="Eisen J.A."/>
        </authorList>
    </citation>
    <scope>NUCLEOTIDE SEQUENCE [LARGE SCALE GENOMIC DNA]</scope>
    <source>
        <strain evidence="2">DSM 15567 / CIP 107919 / 50-1 BON</strain>
    </source>
</reference>
<dbReference type="STRING" id="697281.Mahau_1405"/>